<dbReference type="InterPro" id="IPR051319">
    <property type="entry name" value="Oligoribo/pAp-PDE_c-di-AMP_PDE"/>
</dbReference>
<dbReference type="SUPFAM" id="SSF64182">
    <property type="entry name" value="DHH phosphoesterases"/>
    <property type="match status" value="1"/>
</dbReference>
<dbReference type="EMBL" id="MFKE01000022">
    <property type="protein sequence ID" value="OGG34801.1"/>
    <property type="molecule type" value="Genomic_DNA"/>
</dbReference>
<dbReference type="PANTHER" id="PTHR47618:SF1">
    <property type="entry name" value="BIFUNCTIONAL OLIGORIBONUCLEASE AND PAP PHOSPHATASE NRNA"/>
    <property type="match status" value="1"/>
</dbReference>
<protein>
    <recommendedName>
        <fullName evidence="2">DDH domain-containing protein</fullName>
    </recommendedName>
</protein>
<proteinExistence type="predicted"/>
<reference evidence="3 4" key="1">
    <citation type="journal article" date="2016" name="Nat. Commun.">
        <title>Thousands of microbial genomes shed light on interconnected biogeochemical processes in an aquifer system.</title>
        <authorList>
            <person name="Anantharaman K."/>
            <person name="Brown C.T."/>
            <person name="Hug L.A."/>
            <person name="Sharon I."/>
            <person name="Castelle C.J."/>
            <person name="Probst A.J."/>
            <person name="Thomas B.C."/>
            <person name="Singh A."/>
            <person name="Wilkins M.J."/>
            <person name="Karaoz U."/>
            <person name="Brodie E.L."/>
            <person name="Williams K.H."/>
            <person name="Hubbard S.S."/>
            <person name="Banfield J.F."/>
        </authorList>
    </citation>
    <scope>NUCLEOTIDE SEQUENCE [LARGE SCALE GENOMIC DNA]</scope>
</reference>
<name>A0A1F6BCX0_9BACT</name>
<organism evidence="3 4">
    <name type="scientific">Candidatus Gottesmanbacteria bacterium RIFOXYB1_FULL_47_11</name>
    <dbReference type="NCBI Taxonomy" id="1798401"/>
    <lineage>
        <taxon>Bacteria</taxon>
        <taxon>Candidatus Gottesmaniibacteriota</taxon>
    </lineage>
</organism>
<dbReference type="PANTHER" id="PTHR47618">
    <property type="entry name" value="BIFUNCTIONAL OLIGORIBONUCLEASE AND PAP PHOSPHATASE NRNA"/>
    <property type="match status" value="1"/>
</dbReference>
<dbReference type="STRING" id="1798401.A2363_04505"/>
<evidence type="ECO:0000313" key="3">
    <source>
        <dbReference type="EMBL" id="OGG34801.1"/>
    </source>
</evidence>
<dbReference type="Proteomes" id="UP000176186">
    <property type="component" value="Unassembled WGS sequence"/>
</dbReference>
<dbReference type="InterPro" id="IPR001667">
    <property type="entry name" value="DDH_dom"/>
</dbReference>
<sequence length="300" mass="31858">MDLTGDITRVKELLDKATNVVIVTHEHPTFDSIGSALTLSMGLTSLGKKVTVVAPDPMTVELSGFIGVQKVVREMAGKNFVISLDYEDGSIEKVSYNIEGSKFNLVIEPRPGYTGFSEDKVHYTHGGPSADLIIAVDTIHLGGLKKIYEDNKELFAARPVVNIDRHPNNAKYGTVNLVDAQASSAAEVVAQLLSHIGVALTPDIATNVLNALYGATDNFQNPNVSATSFELAAACLKAGGKRFGQKIAPSEEVPAIESVKDAAPAPEVKPKETPAGQSPLGGAPPDWLKPKIFKSSSNLI</sequence>
<feature type="region of interest" description="Disordered" evidence="1">
    <location>
        <begin position="254"/>
        <end position="300"/>
    </location>
</feature>
<evidence type="ECO:0000259" key="2">
    <source>
        <dbReference type="Pfam" id="PF01368"/>
    </source>
</evidence>
<dbReference type="InterPro" id="IPR038763">
    <property type="entry name" value="DHH_sf"/>
</dbReference>
<comment type="caution">
    <text evidence="3">The sequence shown here is derived from an EMBL/GenBank/DDBJ whole genome shotgun (WGS) entry which is preliminary data.</text>
</comment>
<gene>
    <name evidence="3" type="ORF">A2363_04505</name>
</gene>
<evidence type="ECO:0000256" key="1">
    <source>
        <dbReference type="SAM" id="MobiDB-lite"/>
    </source>
</evidence>
<dbReference type="Pfam" id="PF01368">
    <property type="entry name" value="DHH"/>
    <property type="match status" value="1"/>
</dbReference>
<evidence type="ECO:0000313" key="4">
    <source>
        <dbReference type="Proteomes" id="UP000176186"/>
    </source>
</evidence>
<dbReference type="Gene3D" id="3.90.1640.10">
    <property type="entry name" value="inorganic pyrophosphatase (n-terminal core)"/>
    <property type="match status" value="2"/>
</dbReference>
<feature type="domain" description="DDH" evidence="2">
    <location>
        <begin position="19"/>
        <end position="209"/>
    </location>
</feature>
<accession>A0A1F6BCX0</accession>
<dbReference type="AlphaFoldDB" id="A0A1F6BCX0"/>